<evidence type="ECO:0000256" key="2">
    <source>
        <dbReference type="ARBA" id="ARBA00006739"/>
    </source>
</evidence>
<dbReference type="EMBL" id="JANFLP010000014">
    <property type="protein sequence ID" value="MCQ1951081.1"/>
    <property type="molecule type" value="Genomic_DNA"/>
</dbReference>
<keyword evidence="4" id="KW-0808">Transferase</keyword>
<feature type="domain" description="Glycosyltransferase 2-like" evidence="5">
    <location>
        <begin position="6"/>
        <end position="173"/>
    </location>
</feature>
<dbReference type="RefSeq" id="WP_255866215.1">
    <property type="nucleotide sequence ID" value="NZ_CP104263.1"/>
</dbReference>
<evidence type="ECO:0000256" key="1">
    <source>
        <dbReference type="ARBA" id="ARBA00004776"/>
    </source>
</evidence>
<evidence type="ECO:0000259" key="5">
    <source>
        <dbReference type="Pfam" id="PF00535"/>
    </source>
</evidence>
<gene>
    <name evidence="6" type="ORF">NNX28_14250</name>
</gene>
<dbReference type="Pfam" id="PF00535">
    <property type="entry name" value="Glycos_transf_2"/>
    <property type="match status" value="1"/>
</dbReference>
<evidence type="ECO:0000256" key="3">
    <source>
        <dbReference type="ARBA" id="ARBA00022676"/>
    </source>
</evidence>
<dbReference type="InterPro" id="IPR029044">
    <property type="entry name" value="Nucleotide-diphossugar_trans"/>
</dbReference>
<evidence type="ECO:0000313" key="7">
    <source>
        <dbReference type="Proteomes" id="UP001206924"/>
    </source>
</evidence>
<name>A0ABT1NTM1_9MICC</name>
<dbReference type="SUPFAM" id="SSF53448">
    <property type="entry name" value="Nucleotide-diphospho-sugar transferases"/>
    <property type="match status" value="1"/>
</dbReference>
<keyword evidence="3" id="KW-0328">Glycosyltransferase</keyword>
<protein>
    <submittedName>
        <fullName evidence="6">Glycosyltransferase family 2 protein</fullName>
    </submittedName>
</protein>
<evidence type="ECO:0000313" key="6">
    <source>
        <dbReference type="EMBL" id="MCQ1951081.1"/>
    </source>
</evidence>
<accession>A0ABT1NTM1</accession>
<comment type="caution">
    <text evidence="6">The sequence shown here is derived from an EMBL/GenBank/DDBJ whole genome shotgun (WGS) entry which is preliminary data.</text>
</comment>
<dbReference type="PANTHER" id="PTHR43179:SF12">
    <property type="entry name" value="GALACTOFURANOSYLTRANSFERASE GLFT2"/>
    <property type="match status" value="1"/>
</dbReference>
<organism evidence="6 7">
    <name type="scientific">Arthrobacter jinronghuae</name>
    <dbReference type="NCBI Taxonomy" id="2964609"/>
    <lineage>
        <taxon>Bacteria</taxon>
        <taxon>Bacillati</taxon>
        <taxon>Actinomycetota</taxon>
        <taxon>Actinomycetes</taxon>
        <taxon>Micrococcales</taxon>
        <taxon>Micrococcaceae</taxon>
        <taxon>Arthrobacter</taxon>
    </lineage>
</organism>
<dbReference type="InterPro" id="IPR001173">
    <property type="entry name" value="Glyco_trans_2-like"/>
</dbReference>
<comment type="similarity">
    <text evidence="2">Belongs to the glycosyltransferase 2 family.</text>
</comment>
<evidence type="ECO:0000256" key="4">
    <source>
        <dbReference type="ARBA" id="ARBA00022679"/>
    </source>
</evidence>
<dbReference type="PANTHER" id="PTHR43179">
    <property type="entry name" value="RHAMNOSYLTRANSFERASE WBBL"/>
    <property type="match status" value="1"/>
</dbReference>
<proteinExistence type="inferred from homology"/>
<dbReference type="Gene3D" id="3.90.550.10">
    <property type="entry name" value="Spore Coat Polysaccharide Biosynthesis Protein SpsA, Chain A"/>
    <property type="match status" value="1"/>
</dbReference>
<sequence>MKNVHVFIVNYNSVDLLKTCLESLRHEPVESIHVIDNYSSPSEREAVVVLPSVFPRVHVALRDSNVGFGPALNHAIENSEVRDDDIVWILNPDTNVSPGTVAAMTEFMQEGYDIVSPVILTGDPATPRVWFAGGVLDRRQVRTVHAGLGSFWGTTATQSKEHSVNTFITGAAMMMQVDTWKKVGGFREGFFLYWEDAELSEKAVRMGFRLGVATSAHIWHAVGGSGSSSGMSGTYYYYMQRNRLWFGRQWQSRLAILLGPGLRETLALTLRPLKEKEGRVSKTLSSFRGLMDGAIRAPL</sequence>
<keyword evidence="7" id="KW-1185">Reference proteome</keyword>
<comment type="pathway">
    <text evidence="1">Cell wall biogenesis; cell wall polysaccharide biosynthesis.</text>
</comment>
<reference evidence="6 7" key="1">
    <citation type="submission" date="2022-07" db="EMBL/GenBank/DDBJ databases">
        <title>Novel species in genus Arthrobacter.</title>
        <authorList>
            <person name="Liu Y."/>
        </authorList>
    </citation>
    <scope>NUCLEOTIDE SEQUENCE [LARGE SCALE GENOMIC DNA]</scope>
    <source>
        <strain evidence="7">zg-Y859</strain>
    </source>
</reference>
<dbReference type="Proteomes" id="UP001206924">
    <property type="component" value="Unassembled WGS sequence"/>
</dbReference>